<evidence type="ECO:0000313" key="1">
    <source>
        <dbReference type="EMBL" id="TDQ31318.1"/>
    </source>
</evidence>
<dbReference type="EMBL" id="SNYI01000002">
    <property type="protein sequence ID" value="TDQ31318.1"/>
    <property type="molecule type" value="Genomic_DNA"/>
</dbReference>
<comment type="caution">
    <text evidence="1">The sequence shown here is derived from an EMBL/GenBank/DDBJ whole genome shotgun (WGS) entry which is preliminary data.</text>
</comment>
<reference evidence="1 2" key="1">
    <citation type="submission" date="2019-03" db="EMBL/GenBank/DDBJ databases">
        <title>Genomic Encyclopedia of Archaeal and Bacterial Type Strains, Phase II (KMG-II): from individual species to whole genera.</title>
        <authorList>
            <person name="Goeker M."/>
        </authorList>
    </citation>
    <scope>NUCLEOTIDE SEQUENCE [LARGE SCALE GENOMIC DNA]</scope>
    <source>
        <strain evidence="1 2">DSM 18435</strain>
    </source>
</reference>
<accession>A0A4R6TN52</accession>
<keyword evidence="2" id="KW-1185">Reference proteome</keyword>
<name>A0A4R6TN52_9FLAO</name>
<dbReference type="RefSeq" id="WP_166636701.1">
    <property type="nucleotide sequence ID" value="NZ_SNYI01000002.1"/>
</dbReference>
<gene>
    <name evidence="1" type="ORF">CLV82_2026</name>
</gene>
<dbReference type="Proteomes" id="UP000295468">
    <property type="component" value="Unassembled WGS sequence"/>
</dbReference>
<organism evidence="1 2">
    <name type="scientific">Zeaxanthinibacter enoshimensis</name>
    <dbReference type="NCBI Taxonomy" id="392009"/>
    <lineage>
        <taxon>Bacteria</taxon>
        <taxon>Pseudomonadati</taxon>
        <taxon>Bacteroidota</taxon>
        <taxon>Flavobacteriia</taxon>
        <taxon>Flavobacteriales</taxon>
        <taxon>Flavobacteriaceae</taxon>
        <taxon>Zeaxanthinibacter</taxon>
    </lineage>
</organism>
<proteinExistence type="predicted"/>
<protein>
    <submittedName>
        <fullName evidence="1">Uncharacterized protein</fullName>
    </submittedName>
</protein>
<sequence>MILQEKLTDWALKGMEDQVPLPGIKKRRTRSKANTSRVRATAVLAGIQLNLFD</sequence>
<evidence type="ECO:0000313" key="2">
    <source>
        <dbReference type="Proteomes" id="UP000295468"/>
    </source>
</evidence>
<dbReference type="AlphaFoldDB" id="A0A4R6TN52"/>